<dbReference type="PANTHER" id="PTHR30441">
    <property type="entry name" value="DUF748 DOMAIN-CONTAINING PROTEIN"/>
    <property type="match status" value="1"/>
</dbReference>
<gene>
    <name evidence="2" type="ORF">REJC140_02201</name>
</gene>
<sequence>MQAMARTRLTRIWRRWWRPVTLVIALLLLAALAVRLVAPVVVSTAAVREAMERTLADWTGHEVTVDGSPTLTFWPEPRIELSRVSIVKPAIKGVTVLARISSVSAEFNFLGAFRGRPAFEDFILSEPEIYLTRNEMGELNWMKEGLLGDAALNATPAGAAVSIDPSLDRDIGDVLIENGRLELRDSITGLDWMASGITGELHWPRFSEPASLEVTALLNGRQIDVDLASGQPLLLLSGREASLDLDLNSDLLLAQFSGRASLAEHGFVSGELGFSGTDAGAAAAWMGMPGSILENGQPFSFGAEVLTTEEALRFDRLRMSMNRMEATGIADLLFPAERPPRLTGTLAIDRLDLVALRPLMNPGRGSGSADQLLQGLELDLRLSAREVAAGSFSLAQAALSIVNENSQFRTDIVDGSLEGGRITGRMVTVSEPGEPKTDLQLAVRDANLEAIFQKLGVSGPIPVATGSLELSATLPQGEWERLQEGRGSFRITTAAGILPDLDPGTILHRVGNRTYLPLKNPEGQDFLYQRLDLSATFERGLAEIQSGVIEGDAINVTLSGLLPLDGGGLALSAMLTPAAAPTKSSALFIGGSVAEPVVITQIADPAGGR</sequence>
<name>A0ABM8PY78_9HYPH</name>
<dbReference type="EMBL" id="CABFWF030000018">
    <property type="protein sequence ID" value="CAD7054645.1"/>
    <property type="molecule type" value="Genomic_DNA"/>
</dbReference>
<dbReference type="PANTHER" id="PTHR30441:SF4">
    <property type="entry name" value="PROTEIN ASMA"/>
    <property type="match status" value="1"/>
</dbReference>
<protein>
    <submittedName>
        <fullName evidence="2">AsmA family protein</fullName>
    </submittedName>
</protein>
<dbReference type="Pfam" id="PF05170">
    <property type="entry name" value="AsmA"/>
    <property type="match status" value="1"/>
</dbReference>
<dbReference type="InterPro" id="IPR007844">
    <property type="entry name" value="AsmA"/>
</dbReference>
<accession>A0ABM8PY78</accession>
<evidence type="ECO:0000259" key="1">
    <source>
        <dbReference type="Pfam" id="PF05170"/>
    </source>
</evidence>
<dbReference type="InterPro" id="IPR052894">
    <property type="entry name" value="AsmA-related"/>
</dbReference>
<feature type="domain" description="AsmA" evidence="1">
    <location>
        <begin position="22"/>
        <end position="186"/>
    </location>
</feature>
<comment type="caution">
    <text evidence="2">The sequence shown here is derived from an EMBL/GenBank/DDBJ whole genome shotgun (WGS) entry which is preliminary data.</text>
</comment>
<reference evidence="2 3" key="1">
    <citation type="submission" date="2020-11" db="EMBL/GenBank/DDBJ databases">
        <authorList>
            <person name="Lassalle F."/>
        </authorList>
    </citation>
    <scope>NUCLEOTIDE SEQUENCE [LARGE SCALE GENOMIC DNA]</scope>
    <source>
        <strain evidence="2 3">JC140</strain>
    </source>
</reference>
<evidence type="ECO:0000313" key="2">
    <source>
        <dbReference type="EMBL" id="CAD7054645.1"/>
    </source>
</evidence>
<keyword evidence="3" id="KW-1185">Reference proteome</keyword>
<evidence type="ECO:0000313" key="3">
    <source>
        <dbReference type="Proteomes" id="UP000606921"/>
    </source>
</evidence>
<dbReference type="Proteomes" id="UP000606921">
    <property type="component" value="Unassembled WGS sequence"/>
</dbReference>
<proteinExistence type="predicted"/>
<organism evidence="2 3">
    <name type="scientific">Pseudorhizobium endolithicum</name>
    <dbReference type="NCBI Taxonomy" id="1191678"/>
    <lineage>
        <taxon>Bacteria</taxon>
        <taxon>Pseudomonadati</taxon>
        <taxon>Pseudomonadota</taxon>
        <taxon>Alphaproteobacteria</taxon>
        <taxon>Hyphomicrobiales</taxon>
        <taxon>Rhizobiaceae</taxon>
        <taxon>Rhizobium/Agrobacterium group</taxon>
        <taxon>Pseudorhizobium</taxon>
    </lineage>
</organism>